<feature type="compositionally biased region" description="Low complexity" evidence="1">
    <location>
        <begin position="39"/>
        <end position="48"/>
    </location>
</feature>
<feature type="transmembrane region" description="Helical" evidence="2">
    <location>
        <begin position="142"/>
        <end position="161"/>
    </location>
</feature>
<evidence type="ECO:0000256" key="2">
    <source>
        <dbReference type="SAM" id="Phobius"/>
    </source>
</evidence>
<comment type="caution">
    <text evidence="3">The sequence shown here is derived from an EMBL/GenBank/DDBJ whole genome shotgun (WGS) entry which is preliminary data.</text>
</comment>
<evidence type="ECO:0000313" key="3">
    <source>
        <dbReference type="EMBL" id="MCZ4551709.1"/>
    </source>
</evidence>
<organism evidence="3 4">
    <name type="scientific">Gordonia rubripertincta</name>
    <name type="common">Rhodococcus corallinus</name>
    <dbReference type="NCBI Taxonomy" id="36822"/>
    <lineage>
        <taxon>Bacteria</taxon>
        <taxon>Bacillati</taxon>
        <taxon>Actinomycetota</taxon>
        <taxon>Actinomycetes</taxon>
        <taxon>Mycobacteriales</taxon>
        <taxon>Gordoniaceae</taxon>
        <taxon>Gordonia</taxon>
    </lineage>
</organism>
<dbReference type="RefSeq" id="WP_301572626.1">
    <property type="nucleotide sequence ID" value="NZ_JAPWIE010000005.1"/>
</dbReference>
<dbReference type="Proteomes" id="UP001067235">
    <property type="component" value="Unassembled WGS sequence"/>
</dbReference>
<name>A0ABT4MY13_GORRU</name>
<dbReference type="EMBL" id="JAPWIE010000005">
    <property type="protein sequence ID" value="MCZ4551709.1"/>
    <property type="molecule type" value="Genomic_DNA"/>
</dbReference>
<sequence length="300" mass="31020">MTNQPPRRTGRPAGPRGKIRIAGSGPAKGKVRAEDEAAESAAVEPVVETDQAAAGAPDDVATDDLATDEAKAADVAEPSTAGADDTVSLDKGDRKSRPVAKGASLKKPGRADESVAGTKGRPAAKAAAATGTRSGFLTWRKVAAVATVAVVFAVLAVVLAFKPGAKTESNDAFLDAAATSELKAQAGERMCTVLGVDPVKFDDWAARAKAALTGEYINEFNEYLQANRDLATQTGQGAECKVDLIGISNMDDTRANVIGTFVLSNTQQGVAVLGTPNLARVDVGLQKVDGQWLISRISDF</sequence>
<reference evidence="3" key="1">
    <citation type="submission" date="2022-12" db="EMBL/GenBank/DDBJ databases">
        <authorList>
            <person name="Krivoruchko A.V."/>
            <person name="Elkin A."/>
        </authorList>
    </citation>
    <scope>NUCLEOTIDE SEQUENCE</scope>
    <source>
        <strain evidence="3">IEGM 1388</strain>
    </source>
</reference>
<feature type="region of interest" description="Disordered" evidence="1">
    <location>
        <begin position="1"/>
        <end position="123"/>
    </location>
</feature>
<protein>
    <recommendedName>
        <fullName evidence="5">Mce-associated membrane protein</fullName>
    </recommendedName>
</protein>
<evidence type="ECO:0000313" key="4">
    <source>
        <dbReference type="Proteomes" id="UP001067235"/>
    </source>
</evidence>
<feature type="compositionally biased region" description="Low complexity" evidence="1">
    <location>
        <begin position="1"/>
        <end position="16"/>
    </location>
</feature>
<keyword evidence="2" id="KW-0472">Membrane</keyword>
<keyword evidence="2" id="KW-0812">Transmembrane</keyword>
<evidence type="ECO:0000256" key="1">
    <source>
        <dbReference type="SAM" id="MobiDB-lite"/>
    </source>
</evidence>
<evidence type="ECO:0008006" key="5">
    <source>
        <dbReference type="Google" id="ProtNLM"/>
    </source>
</evidence>
<gene>
    <name evidence="3" type="ORF">O4213_17080</name>
</gene>
<accession>A0ABT4MY13</accession>
<keyword evidence="4" id="KW-1185">Reference proteome</keyword>
<keyword evidence="2" id="KW-1133">Transmembrane helix</keyword>
<proteinExistence type="predicted"/>